<gene>
    <name evidence="2" type="ORF">BU202_01900</name>
</gene>
<sequence>MKRWQKWVLGIVTSLAVILGIILLEQGYQQAQRKQEMIQVVESEEVKEVIEEGLKNLDSKALTKEGMIQSYRVDSKSIKQNPMGGIMFTVYVNHSSELYVYYNIEKNVNTGEYSSSGGGYSSTLDVLLKEQ</sequence>
<accession>A0A1Q8E9D4</accession>
<dbReference type="InterPro" id="IPR010738">
    <property type="entry name" value="DUF1310"/>
</dbReference>
<keyword evidence="3" id="KW-1185">Reference proteome</keyword>
<dbReference type="Pfam" id="PF07006">
    <property type="entry name" value="DUF1310"/>
    <property type="match status" value="1"/>
</dbReference>
<organism evidence="2 3">
    <name type="scientific">Streptococcus cuniculi</name>
    <dbReference type="NCBI Taxonomy" id="1432788"/>
    <lineage>
        <taxon>Bacteria</taxon>
        <taxon>Bacillati</taxon>
        <taxon>Bacillota</taxon>
        <taxon>Bacilli</taxon>
        <taxon>Lactobacillales</taxon>
        <taxon>Streptococcaceae</taxon>
        <taxon>Streptococcus</taxon>
    </lineage>
</organism>
<proteinExistence type="predicted"/>
<evidence type="ECO:0000313" key="2">
    <source>
        <dbReference type="EMBL" id="OLF48395.1"/>
    </source>
</evidence>
<dbReference type="OrthoDB" id="2237686at2"/>
<evidence type="ECO:0008006" key="4">
    <source>
        <dbReference type="Google" id="ProtNLM"/>
    </source>
</evidence>
<evidence type="ECO:0000256" key="1">
    <source>
        <dbReference type="SAM" id="Phobius"/>
    </source>
</evidence>
<keyword evidence="1" id="KW-0472">Membrane</keyword>
<dbReference type="EMBL" id="MSJM01000002">
    <property type="protein sequence ID" value="OLF48395.1"/>
    <property type="molecule type" value="Genomic_DNA"/>
</dbReference>
<name>A0A1Q8E9D4_9STRE</name>
<dbReference type="Proteomes" id="UP000186890">
    <property type="component" value="Unassembled WGS sequence"/>
</dbReference>
<keyword evidence="1" id="KW-0812">Transmembrane</keyword>
<keyword evidence="1" id="KW-1133">Transmembrane helix</keyword>
<protein>
    <recommendedName>
        <fullName evidence="4">DUF1310 family protein</fullName>
    </recommendedName>
</protein>
<reference evidence="3" key="1">
    <citation type="submission" date="2016-12" db="EMBL/GenBank/DDBJ databases">
        <authorList>
            <person name="Gulvik C.A."/>
        </authorList>
    </citation>
    <scope>NUCLEOTIDE SEQUENCE [LARGE SCALE GENOMIC DNA]</scope>
    <source>
        <strain evidence="3">NED12-00049-6B</strain>
    </source>
</reference>
<comment type="caution">
    <text evidence="2">The sequence shown here is derived from an EMBL/GenBank/DDBJ whole genome shotgun (WGS) entry which is preliminary data.</text>
</comment>
<dbReference type="AlphaFoldDB" id="A0A1Q8E9D4"/>
<feature type="transmembrane region" description="Helical" evidence="1">
    <location>
        <begin position="7"/>
        <end position="24"/>
    </location>
</feature>
<dbReference type="RefSeq" id="WP_075104118.1">
    <property type="nucleotide sequence ID" value="NZ_MSJM01000002.1"/>
</dbReference>
<evidence type="ECO:0000313" key="3">
    <source>
        <dbReference type="Proteomes" id="UP000186890"/>
    </source>
</evidence>